<evidence type="ECO:0000313" key="6">
    <source>
        <dbReference type="Proteomes" id="UP000245890"/>
    </source>
</evidence>
<evidence type="ECO:0000256" key="1">
    <source>
        <dbReference type="ARBA" id="ARBA00023015"/>
    </source>
</evidence>
<organism evidence="5 6">
    <name type="scientific">Sphingomonas pokkalii</name>
    <dbReference type="NCBI Taxonomy" id="2175090"/>
    <lineage>
        <taxon>Bacteria</taxon>
        <taxon>Pseudomonadati</taxon>
        <taxon>Pseudomonadota</taxon>
        <taxon>Alphaproteobacteria</taxon>
        <taxon>Sphingomonadales</taxon>
        <taxon>Sphingomonadaceae</taxon>
        <taxon>Sphingomonas</taxon>
    </lineage>
</organism>
<dbReference type="InterPro" id="IPR000843">
    <property type="entry name" value="HTH_LacI"/>
</dbReference>
<dbReference type="PANTHER" id="PTHR30146">
    <property type="entry name" value="LACI-RELATED TRANSCRIPTIONAL REPRESSOR"/>
    <property type="match status" value="1"/>
</dbReference>
<name>A0A2U0SGP2_9SPHN</name>
<keyword evidence="1" id="KW-0805">Transcription regulation</keyword>
<dbReference type="SUPFAM" id="SSF53822">
    <property type="entry name" value="Periplasmic binding protein-like I"/>
    <property type="match status" value="1"/>
</dbReference>
<evidence type="ECO:0000256" key="2">
    <source>
        <dbReference type="ARBA" id="ARBA00023125"/>
    </source>
</evidence>
<dbReference type="Pfam" id="PF13377">
    <property type="entry name" value="Peripla_BP_3"/>
    <property type="match status" value="1"/>
</dbReference>
<dbReference type="GO" id="GO:0000976">
    <property type="term" value="F:transcription cis-regulatory region binding"/>
    <property type="evidence" value="ECO:0007669"/>
    <property type="project" value="TreeGrafter"/>
</dbReference>
<dbReference type="CDD" id="cd01392">
    <property type="entry name" value="HTH_LacI"/>
    <property type="match status" value="1"/>
</dbReference>
<reference evidence="5 6" key="1">
    <citation type="submission" date="2018-05" db="EMBL/GenBank/DDBJ databases">
        <title>Description of Sphingomonas pokkalii sp nov, isolated from the rhizosphere of saline tolerant pokkali rice and its draft genome analysis.</title>
        <authorList>
            <person name="Menon R."/>
            <person name="Kumari S."/>
            <person name="Rameshkumar N."/>
        </authorList>
    </citation>
    <scope>NUCLEOTIDE SEQUENCE [LARGE SCALE GENOMIC DNA]</scope>
    <source>
        <strain evidence="5 6">L3B27</strain>
    </source>
</reference>
<keyword evidence="6" id="KW-1185">Reference proteome</keyword>
<dbReference type="AlphaFoldDB" id="A0A2U0SGP2"/>
<dbReference type="PANTHER" id="PTHR30146:SF120">
    <property type="entry name" value="ALANINE RACEMASE"/>
    <property type="match status" value="1"/>
</dbReference>
<dbReference type="InterPro" id="IPR028082">
    <property type="entry name" value="Peripla_BP_I"/>
</dbReference>
<dbReference type="EMBL" id="QENQ01000001">
    <property type="protein sequence ID" value="PVX30523.1"/>
    <property type="molecule type" value="Genomic_DNA"/>
</dbReference>
<dbReference type="PROSITE" id="PS50932">
    <property type="entry name" value="HTH_LACI_2"/>
    <property type="match status" value="1"/>
</dbReference>
<dbReference type="Gene3D" id="3.40.50.2300">
    <property type="match status" value="2"/>
</dbReference>
<evidence type="ECO:0000313" key="5">
    <source>
        <dbReference type="EMBL" id="PVX30523.1"/>
    </source>
</evidence>
<dbReference type="OrthoDB" id="8433438at2"/>
<dbReference type="RefSeq" id="WP_116469934.1">
    <property type="nucleotide sequence ID" value="NZ_QENQ01000001.1"/>
</dbReference>
<dbReference type="Proteomes" id="UP000245890">
    <property type="component" value="Unassembled WGS sequence"/>
</dbReference>
<proteinExistence type="predicted"/>
<dbReference type="InterPro" id="IPR010982">
    <property type="entry name" value="Lambda_DNA-bd_dom_sf"/>
</dbReference>
<dbReference type="SMART" id="SM00354">
    <property type="entry name" value="HTH_LACI"/>
    <property type="match status" value="1"/>
</dbReference>
<gene>
    <name evidence="5" type="ORF">DD559_15190</name>
</gene>
<protein>
    <submittedName>
        <fullName evidence="5">LacI family transcriptional regulator</fullName>
    </submittedName>
</protein>
<dbReference type="InterPro" id="IPR046335">
    <property type="entry name" value="LacI/GalR-like_sensor"/>
</dbReference>
<feature type="domain" description="HTH lacI-type" evidence="4">
    <location>
        <begin position="5"/>
        <end position="59"/>
    </location>
</feature>
<keyword evidence="2" id="KW-0238">DNA-binding</keyword>
<dbReference type="Gene3D" id="1.10.260.40">
    <property type="entry name" value="lambda repressor-like DNA-binding domains"/>
    <property type="match status" value="1"/>
</dbReference>
<dbReference type="GO" id="GO:0003700">
    <property type="term" value="F:DNA-binding transcription factor activity"/>
    <property type="evidence" value="ECO:0007669"/>
    <property type="project" value="TreeGrafter"/>
</dbReference>
<accession>A0A2U0SGP2</accession>
<dbReference type="SUPFAM" id="SSF47413">
    <property type="entry name" value="lambda repressor-like DNA-binding domains"/>
    <property type="match status" value="1"/>
</dbReference>
<keyword evidence="3" id="KW-0804">Transcription</keyword>
<evidence type="ECO:0000259" key="4">
    <source>
        <dbReference type="PROSITE" id="PS50932"/>
    </source>
</evidence>
<evidence type="ECO:0000256" key="3">
    <source>
        <dbReference type="ARBA" id="ARBA00023163"/>
    </source>
</evidence>
<comment type="caution">
    <text evidence="5">The sequence shown here is derived from an EMBL/GenBank/DDBJ whole genome shotgun (WGS) entry which is preliminary data.</text>
</comment>
<sequence length="334" mass="36011">MSNIKNLKEFAQLAGVSTATISRALSGTGRVSEETRQRIATLADRLGYQPNVTARNLRTQRTMTVGVLVPLGHEAAQHLSDPFFNTMTGFLADALSDHGYDLLLSRVLPKSDRWLDRYIGSGKVDGIIVIGQSTEFAVIETVSRRYLPMVVWGGQVSGQHHCSVGSDNRAGGILAARHLIERGCRRIAFAGPTRGPEFGERLQGVKQVLHEQGLSETLIELPSHFEPEAAFADILAQLDGIAELPDGIVAGSDVTAIGVLRALQELQVDVPGRVKVIGYDGLPVGAQVSPPLTTVDQQLRRGAGLMVELLLRRLAGEATESRMIAPNLILRSST</sequence>
<dbReference type="Pfam" id="PF00356">
    <property type="entry name" value="LacI"/>
    <property type="match status" value="1"/>
</dbReference>